<sequence>MTFLNKHASTLIDRKLKRTDKDYTTKVESFNEEAVLLHKRVRPLTDEQLVLRVSEYVSSYIPHTDIWEVKFKSNLQNLEVATLQMIHLTFTMALVPKKHEYEWRKFQQLQTTFPTLSDFAEKQFLIHYNRVKELLQQPKGEC</sequence>
<comment type="caution">
    <text evidence="1">The sequence shown here is derived from an EMBL/GenBank/DDBJ whole genome shotgun (WGS) entry which is preliminary data.</text>
</comment>
<reference evidence="1 2" key="1">
    <citation type="submission" date="2016-07" db="EMBL/GenBank/DDBJ databases">
        <title>Caryophanon latum genome sequencing.</title>
        <authorList>
            <person name="Verma A."/>
            <person name="Pal Y."/>
            <person name="Krishnamurthi S."/>
        </authorList>
    </citation>
    <scope>NUCLEOTIDE SEQUENCE [LARGE SCALE GENOMIC DNA]</scope>
    <source>
        <strain evidence="1 2">DSM 14151</strain>
    </source>
</reference>
<dbReference type="AlphaFoldDB" id="A0A1C0Z4U9"/>
<dbReference type="OrthoDB" id="2735168at2"/>
<organism evidence="1 2">
    <name type="scientific">Caryophanon latum</name>
    <dbReference type="NCBI Taxonomy" id="33977"/>
    <lineage>
        <taxon>Bacteria</taxon>
        <taxon>Bacillati</taxon>
        <taxon>Bacillota</taxon>
        <taxon>Bacilli</taxon>
        <taxon>Bacillales</taxon>
        <taxon>Caryophanaceae</taxon>
        <taxon>Caryophanon</taxon>
    </lineage>
</organism>
<evidence type="ECO:0000313" key="1">
    <source>
        <dbReference type="EMBL" id="OCS94260.1"/>
    </source>
</evidence>
<evidence type="ECO:0000313" key="2">
    <source>
        <dbReference type="Proteomes" id="UP000093482"/>
    </source>
</evidence>
<dbReference type="EMBL" id="MATO01000003">
    <property type="protein sequence ID" value="OCS94260.1"/>
    <property type="molecule type" value="Genomic_DNA"/>
</dbReference>
<accession>A0A1C0Z4U9</accession>
<dbReference type="RefSeq" id="WP_066461267.1">
    <property type="nucleotide sequence ID" value="NZ_MATO01000003.1"/>
</dbReference>
<proteinExistence type="predicted"/>
<protein>
    <submittedName>
        <fullName evidence="1">Uncharacterized protein</fullName>
    </submittedName>
</protein>
<keyword evidence="2" id="KW-1185">Reference proteome</keyword>
<dbReference type="Proteomes" id="UP000093482">
    <property type="component" value="Unassembled WGS sequence"/>
</dbReference>
<gene>
    <name evidence="1" type="ORF">A6K76_04105</name>
</gene>
<name>A0A1C0Z4U9_9BACL</name>